<dbReference type="Proteomes" id="UP000449547">
    <property type="component" value="Unassembled WGS sequence"/>
</dbReference>
<keyword evidence="1" id="KW-0732">Signal</keyword>
<organism evidence="3 4">
    <name type="scientific">Diutina rugosa</name>
    <name type="common">Yeast</name>
    <name type="synonym">Candida rugosa</name>
    <dbReference type="NCBI Taxonomy" id="5481"/>
    <lineage>
        <taxon>Eukaryota</taxon>
        <taxon>Fungi</taxon>
        <taxon>Dikarya</taxon>
        <taxon>Ascomycota</taxon>
        <taxon>Saccharomycotina</taxon>
        <taxon>Pichiomycetes</taxon>
        <taxon>Debaryomycetaceae</taxon>
        <taxon>Diutina</taxon>
    </lineage>
</organism>
<dbReference type="EMBL" id="SWFT01000158">
    <property type="protein sequence ID" value="KAA8897334.1"/>
    <property type="molecule type" value="Genomic_DNA"/>
</dbReference>
<dbReference type="InterPro" id="IPR053065">
    <property type="entry name" value="Archenteron_Induction-Rel"/>
</dbReference>
<sequence>MQLLLAVAAVLAPAVAKTAVFELARDGGSDASAAPVAAHVARAYLSDKFGASSVVALGDGALGDQALQFINAHHYPRASNQLVVSVSGVAAPESFAAAPLLVTSDDDVAQQVRRDLKATHSAHHLTEEITIYSDASDHPQSVVNHFSSFDSQLAAIWRQFVNDDHQQVLASDGSRSRVITDKLFMTELAQLLHLRRLPIADAGVVVMDVGSINSLANKLGHGAPTVEYARDIISQAISQFGDDYDVTVIVSDDDVTGADPVRFGKRSQQVADVFAQVEKRGKLGFDSEEKCKETTGDCSGHGKCVNFQDKWRCACEPSFDKEKQKTTKWAGADCSKKDVSSEANMFLWTGIVLLAFLVAGGKLMYSVGSQPLPGVLQAATNPKKTN</sequence>
<dbReference type="InterPro" id="IPR024382">
    <property type="entry name" value="Vps3844_C"/>
</dbReference>
<dbReference type="AlphaFoldDB" id="A0A642UDY8"/>
<dbReference type="Pfam" id="PF12955">
    <property type="entry name" value="Vps3844_C"/>
    <property type="match status" value="1"/>
</dbReference>
<dbReference type="PANTHER" id="PTHR36853:SF1">
    <property type="entry name" value="DUF3844 DOMAIN-CONTAINING PROTEIN"/>
    <property type="match status" value="1"/>
</dbReference>
<gene>
    <name evidence="3" type="ORF">DIURU_005311</name>
</gene>
<feature type="domain" description="Vacuolar sorting protein Vps3844 C-terminal" evidence="2">
    <location>
        <begin position="285"/>
        <end position="378"/>
    </location>
</feature>
<evidence type="ECO:0000259" key="2">
    <source>
        <dbReference type="Pfam" id="PF12955"/>
    </source>
</evidence>
<feature type="chain" id="PRO_5024859853" description="Vacuolar sorting protein Vps3844 C-terminal domain-containing protein" evidence="1">
    <location>
        <begin position="17"/>
        <end position="386"/>
    </location>
</feature>
<name>A0A642UDY8_DIURU</name>
<feature type="signal peptide" evidence="1">
    <location>
        <begin position="1"/>
        <end position="16"/>
    </location>
</feature>
<dbReference type="VEuPathDB" id="FungiDB:DIURU_005311"/>
<accession>A0A642UDY8</accession>
<evidence type="ECO:0000256" key="1">
    <source>
        <dbReference type="SAM" id="SignalP"/>
    </source>
</evidence>
<dbReference type="OMA" id="KTTKWAG"/>
<protein>
    <recommendedName>
        <fullName evidence="2">Vacuolar sorting protein Vps3844 C-terminal domain-containing protein</fullName>
    </recommendedName>
</protein>
<dbReference type="GeneID" id="54783962"/>
<dbReference type="OrthoDB" id="5583277at2759"/>
<dbReference type="GO" id="GO:0005783">
    <property type="term" value="C:endoplasmic reticulum"/>
    <property type="evidence" value="ECO:0007669"/>
    <property type="project" value="TreeGrafter"/>
</dbReference>
<proteinExistence type="predicted"/>
<dbReference type="PANTHER" id="PTHR36853">
    <property type="entry name" value="EXPRESSED PROTEIN"/>
    <property type="match status" value="1"/>
</dbReference>
<dbReference type="RefSeq" id="XP_034009935.1">
    <property type="nucleotide sequence ID" value="XM_034158280.1"/>
</dbReference>
<keyword evidence="4" id="KW-1185">Reference proteome</keyword>
<comment type="caution">
    <text evidence="3">The sequence shown here is derived from an EMBL/GenBank/DDBJ whole genome shotgun (WGS) entry which is preliminary data.</text>
</comment>
<reference evidence="3 4" key="1">
    <citation type="submission" date="2019-07" db="EMBL/GenBank/DDBJ databases">
        <title>Genome assembly of two rare yeast pathogens: Diutina rugosa and Trichomonascus ciferrii.</title>
        <authorList>
            <person name="Mixao V."/>
            <person name="Saus E."/>
            <person name="Hansen A."/>
            <person name="Lass-Flor C."/>
            <person name="Gabaldon T."/>
        </authorList>
    </citation>
    <scope>NUCLEOTIDE SEQUENCE [LARGE SCALE GENOMIC DNA]</scope>
    <source>
        <strain evidence="3 4">CBS 613</strain>
    </source>
</reference>
<evidence type="ECO:0000313" key="4">
    <source>
        <dbReference type="Proteomes" id="UP000449547"/>
    </source>
</evidence>
<evidence type="ECO:0000313" key="3">
    <source>
        <dbReference type="EMBL" id="KAA8897334.1"/>
    </source>
</evidence>